<sequence>MFQALFLKNQQFRTIAVSRAFQAFGATLFTYAFLVYAAELPHAKLAVSVISVVLALPSMLQFFFGAVAGRVAKRIQWILTTRLIEIAGYVVIAVVFATTTPGWLPLLIILPFLVLSDVISNVAGLVLQPLIKHLVVDEHLEAANGYMMAINNTLAMVGGVIGVSLLALVHHNFTIFALLNGGFFLLSWVNLFIGRRQLLVTDRQFSALVKPADTHLRAMMVAGFAVVKQDAMMVYIISMAGLVNLLGNAAQGLLQLSVLANKQMWHGGYGTTLALIDAGIGVGIVAGSSLFNGYLHKIKLPSLVNVVLMMMVINALAVLFLPRFGLLIVINFLLGFAMGKLNPKYGALVTRIVPEEHLTTVAGLLGTFEMIGVPLGQVVFLGIANIFSTTIAWYGILGLGVILIGYSVKMMRRTATIN</sequence>
<keyword evidence="3" id="KW-1003">Cell membrane</keyword>
<dbReference type="Gene3D" id="1.20.1250.20">
    <property type="entry name" value="MFS general substrate transporter like domains"/>
    <property type="match status" value="1"/>
</dbReference>
<comment type="caution">
    <text evidence="9">The sequence shown here is derived from an EMBL/GenBank/DDBJ whole genome shotgun (WGS) entry which is preliminary data.</text>
</comment>
<feature type="transmembrane region" description="Helical" evidence="7">
    <location>
        <begin position="45"/>
        <end position="67"/>
    </location>
</feature>
<dbReference type="EMBL" id="JWHT01000022">
    <property type="protein sequence ID" value="KIU24926.1"/>
    <property type="molecule type" value="Genomic_DNA"/>
</dbReference>
<dbReference type="GO" id="GO:0022857">
    <property type="term" value="F:transmembrane transporter activity"/>
    <property type="evidence" value="ECO:0007669"/>
    <property type="project" value="InterPro"/>
</dbReference>
<proteinExistence type="predicted"/>
<dbReference type="PROSITE" id="PS50850">
    <property type="entry name" value="MFS"/>
    <property type="match status" value="1"/>
</dbReference>
<organism evidence="9 10">
    <name type="scientific">Weissella cibaria</name>
    <dbReference type="NCBI Taxonomy" id="137591"/>
    <lineage>
        <taxon>Bacteria</taxon>
        <taxon>Bacillati</taxon>
        <taxon>Bacillota</taxon>
        <taxon>Bacilli</taxon>
        <taxon>Lactobacillales</taxon>
        <taxon>Lactobacillaceae</taxon>
        <taxon>Weissella</taxon>
    </lineage>
</organism>
<evidence type="ECO:0000256" key="4">
    <source>
        <dbReference type="ARBA" id="ARBA00022692"/>
    </source>
</evidence>
<keyword evidence="5 7" id="KW-1133">Transmembrane helix</keyword>
<feature type="transmembrane region" description="Helical" evidence="7">
    <location>
        <begin position="234"/>
        <end position="254"/>
    </location>
</feature>
<keyword evidence="4 7" id="KW-0812">Transmembrane</keyword>
<gene>
    <name evidence="9" type="ORF">ab3b_00909</name>
</gene>
<evidence type="ECO:0000256" key="6">
    <source>
        <dbReference type="ARBA" id="ARBA00023136"/>
    </source>
</evidence>
<accession>A0A0D1MAJ8</accession>
<evidence type="ECO:0000256" key="3">
    <source>
        <dbReference type="ARBA" id="ARBA00022475"/>
    </source>
</evidence>
<dbReference type="GO" id="GO:0005886">
    <property type="term" value="C:plasma membrane"/>
    <property type="evidence" value="ECO:0007669"/>
    <property type="project" value="UniProtKB-SubCell"/>
</dbReference>
<evidence type="ECO:0000259" key="8">
    <source>
        <dbReference type="PROSITE" id="PS50850"/>
    </source>
</evidence>
<feature type="transmembrane region" description="Helical" evidence="7">
    <location>
        <begin position="148"/>
        <end position="169"/>
    </location>
</feature>
<evidence type="ECO:0000256" key="2">
    <source>
        <dbReference type="ARBA" id="ARBA00022448"/>
    </source>
</evidence>
<keyword evidence="2" id="KW-0813">Transport</keyword>
<feature type="transmembrane region" description="Helical" evidence="7">
    <location>
        <begin position="103"/>
        <end position="127"/>
    </location>
</feature>
<dbReference type="RefSeq" id="WP_043941029.1">
    <property type="nucleotide sequence ID" value="NZ_JWHT01000022.1"/>
</dbReference>
<dbReference type="Proteomes" id="UP000032289">
    <property type="component" value="Unassembled WGS sequence"/>
</dbReference>
<feature type="transmembrane region" description="Helical" evidence="7">
    <location>
        <begin position="274"/>
        <end position="295"/>
    </location>
</feature>
<evidence type="ECO:0000313" key="9">
    <source>
        <dbReference type="EMBL" id="KIU24926.1"/>
    </source>
</evidence>
<dbReference type="InterPro" id="IPR036259">
    <property type="entry name" value="MFS_trans_sf"/>
</dbReference>
<dbReference type="InterPro" id="IPR020846">
    <property type="entry name" value="MFS_dom"/>
</dbReference>
<evidence type="ECO:0000313" key="10">
    <source>
        <dbReference type="Proteomes" id="UP000032289"/>
    </source>
</evidence>
<feature type="transmembrane region" description="Helical" evidence="7">
    <location>
        <begin position="175"/>
        <end position="193"/>
    </location>
</feature>
<reference evidence="9 10" key="1">
    <citation type="journal article" date="2015" name="Microbiology (Mosc.)">
        <title>Genomics of the Weissella cibaria species with an examination of its metabolic traits.</title>
        <authorList>
            <person name="Lynch K.M."/>
            <person name="Lucid A."/>
            <person name="Arendt E.K."/>
            <person name="Sleator R.D."/>
            <person name="Lucey B."/>
            <person name="Coffey A."/>
        </authorList>
    </citation>
    <scope>NUCLEOTIDE SEQUENCE [LARGE SCALE GENOMIC DNA]</scope>
    <source>
        <strain evidence="9 10">AB3b</strain>
    </source>
</reference>
<feature type="transmembrane region" description="Helical" evidence="7">
    <location>
        <begin position="79"/>
        <end position="97"/>
    </location>
</feature>
<dbReference type="PANTHER" id="PTHR23513:SF6">
    <property type="entry name" value="MAJOR FACILITATOR SUPERFAMILY ASSOCIATED DOMAIN-CONTAINING PROTEIN"/>
    <property type="match status" value="1"/>
</dbReference>
<feature type="transmembrane region" description="Helical" evidence="7">
    <location>
        <begin position="378"/>
        <end position="404"/>
    </location>
</feature>
<keyword evidence="6 7" id="KW-0472">Membrane</keyword>
<evidence type="ECO:0000256" key="5">
    <source>
        <dbReference type="ARBA" id="ARBA00022989"/>
    </source>
</evidence>
<feature type="domain" description="Major facilitator superfamily (MFS) profile" evidence="8">
    <location>
        <begin position="233"/>
        <end position="418"/>
    </location>
</feature>
<dbReference type="PATRIC" id="fig|137591.24.peg.890"/>
<comment type="subcellular location">
    <subcellularLocation>
        <location evidence="1">Cell membrane</location>
        <topology evidence="1">Multi-pass membrane protein</topology>
    </subcellularLocation>
</comment>
<dbReference type="SUPFAM" id="SSF103473">
    <property type="entry name" value="MFS general substrate transporter"/>
    <property type="match status" value="1"/>
</dbReference>
<feature type="transmembrane region" description="Helical" evidence="7">
    <location>
        <begin position="307"/>
        <end position="334"/>
    </location>
</feature>
<protein>
    <submittedName>
        <fullName evidence="9">H+ Antiporter protein</fullName>
    </submittedName>
</protein>
<name>A0A0D1MAJ8_9LACO</name>
<dbReference type="AlphaFoldDB" id="A0A0D1MAJ8"/>
<dbReference type="PANTHER" id="PTHR23513">
    <property type="entry name" value="INTEGRAL MEMBRANE EFFLUX PROTEIN-RELATED"/>
    <property type="match status" value="1"/>
</dbReference>
<evidence type="ECO:0000256" key="1">
    <source>
        <dbReference type="ARBA" id="ARBA00004651"/>
    </source>
</evidence>
<evidence type="ECO:0000256" key="7">
    <source>
        <dbReference type="SAM" id="Phobius"/>
    </source>
</evidence>
<feature type="transmembrane region" description="Helical" evidence="7">
    <location>
        <begin position="20"/>
        <end position="39"/>
    </location>
</feature>